<feature type="domain" description="Cytidyltransferase-like" evidence="10">
    <location>
        <begin position="6"/>
        <end position="132"/>
    </location>
</feature>
<feature type="binding site" evidence="9">
    <location>
        <position position="98"/>
    </location>
    <ligand>
        <name>ATP</name>
        <dbReference type="ChEBI" id="CHEBI:30616"/>
    </ligand>
</feature>
<dbReference type="HAMAP" id="MF_00151">
    <property type="entry name" value="PPAT_bact"/>
    <property type="match status" value="1"/>
</dbReference>
<dbReference type="PANTHER" id="PTHR21342:SF1">
    <property type="entry name" value="PHOSPHOPANTETHEINE ADENYLYLTRANSFERASE"/>
    <property type="match status" value="1"/>
</dbReference>
<evidence type="ECO:0000313" key="12">
    <source>
        <dbReference type="Proteomes" id="UP000652354"/>
    </source>
</evidence>
<comment type="catalytic activity">
    <reaction evidence="8 9">
        <text>(R)-4'-phosphopantetheine + ATP + H(+) = 3'-dephospho-CoA + diphosphate</text>
        <dbReference type="Rhea" id="RHEA:19801"/>
        <dbReference type="ChEBI" id="CHEBI:15378"/>
        <dbReference type="ChEBI" id="CHEBI:30616"/>
        <dbReference type="ChEBI" id="CHEBI:33019"/>
        <dbReference type="ChEBI" id="CHEBI:57328"/>
        <dbReference type="ChEBI" id="CHEBI:61723"/>
        <dbReference type="EC" id="2.7.7.3"/>
    </reaction>
</comment>
<keyword evidence="6 9" id="KW-0460">Magnesium</keyword>
<dbReference type="CDD" id="cd02163">
    <property type="entry name" value="PPAT"/>
    <property type="match status" value="1"/>
</dbReference>
<dbReference type="GO" id="GO:0005737">
    <property type="term" value="C:cytoplasm"/>
    <property type="evidence" value="ECO:0007669"/>
    <property type="project" value="UniProtKB-SubCell"/>
</dbReference>
<feature type="binding site" evidence="9">
    <location>
        <begin position="88"/>
        <end position="90"/>
    </location>
    <ligand>
        <name>ATP</name>
        <dbReference type="ChEBI" id="CHEBI:30616"/>
    </ligand>
</feature>
<evidence type="ECO:0000256" key="3">
    <source>
        <dbReference type="ARBA" id="ARBA00022695"/>
    </source>
</evidence>
<reference evidence="11" key="1">
    <citation type="submission" date="2021-01" db="EMBL/GenBank/DDBJ databases">
        <title>Whole genome shotgun sequence of Demequina activiva NBRC 110675.</title>
        <authorList>
            <person name="Komaki H."/>
            <person name="Tamura T."/>
        </authorList>
    </citation>
    <scope>NUCLEOTIDE SEQUENCE</scope>
    <source>
        <strain evidence="11">NBRC 110675</strain>
    </source>
</reference>
<dbReference type="AlphaFoldDB" id="A0A919Q580"/>
<comment type="subunit">
    <text evidence="9">Homohexamer.</text>
</comment>
<evidence type="ECO:0000256" key="8">
    <source>
        <dbReference type="ARBA" id="ARBA00029346"/>
    </source>
</evidence>
<dbReference type="InterPro" id="IPR001980">
    <property type="entry name" value="PPAT"/>
</dbReference>
<evidence type="ECO:0000256" key="6">
    <source>
        <dbReference type="ARBA" id="ARBA00022842"/>
    </source>
</evidence>
<keyword evidence="2 9" id="KW-0808">Transferase</keyword>
<dbReference type="SUPFAM" id="SSF52374">
    <property type="entry name" value="Nucleotidylyl transferase"/>
    <property type="match status" value="1"/>
</dbReference>
<evidence type="ECO:0000256" key="2">
    <source>
        <dbReference type="ARBA" id="ARBA00022679"/>
    </source>
</evidence>
<feature type="binding site" evidence="9">
    <location>
        <position position="41"/>
    </location>
    <ligand>
        <name>substrate</name>
    </ligand>
</feature>
<keyword evidence="12" id="KW-1185">Reference proteome</keyword>
<comment type="caution">
    <text evidence="11">The sequence shown here is derived from an EMBL/GenBank/DDBJ whole genome shotgun (WGS) entry which is preliminary data.</text>
</comment>
<dbReference type="GO" id="GO:0004595">
    <property type="term" value="F:pantetheine-phosphate adenylyltransferase activity"/>
    <property type="evidence" value="ECO:0007669"/>
    <property type="project" value="UniProtKB-UniRule"/>
</dbReference>
<sequence>MTIAVLPGSFDPITLGHLDIAARAGALFDEVIVAVAHNSTKTPLLDLETRVRLAADATAGLDGVRVEIVDGLLVDFCARRGANAIVKGLRGGADYDYERPMALMNRSLTGIETVFVTGDNSLSHIASSLVRDVARHGGDIAPYVPDGVVDAVTAALREA</sequence>
<organism evidence="11 12">
    <name type="scientific">Demequina activiva</name>
    <dbReference type="NCBI Taxonomy" id="1582364"/>
    <lineage>
        <taxon>Bacteria</taxon>
        <taxon>Bacillati</taxon>
        <taxon>Actinomycetota</taxon>
        <taxon>Actinomycetes</taxon>
        <taxon>Micrococcales</taxon>
        <taxon>Demequinaceae</taxon>
        <taxon>Demequina</taxon>
    </lineage>
</organism>
<evidence type="ECO:0000256" key="5">
    <source>
        <dbReference type="ARBA" id="ARBA00022840"/>
    </source>
</evidence>
<gene>
    <name evidence="9 11" type="primary">coaD</name>
    <name evidence="11" type="ORF">Dac01nite_18680</name>
</gene>
<accession>A0A919Q580</accession>
<dbReference type="Proteomes" id="UP000652354">
    <property type="component" value="Unassembled WGS sequence"/>
</dbReference>
<evidence type="ECO:0000256" key="1">
    <source>
        <dbReference type="ARBA" id="ARBA00022490"/>
    </source>
</evidence>
<protein>
    <recommendedName>
        <fullName evidence="9">Phosphopantetheine adenylyltransferase</fullName>
        <ecNumber evidence="9">2.7.7.3</ecNumber>
    </recommendedName>
    <alternativeName>
        <fullName evidence="9">Dephospho-CoA pyrophosphorylase</fullName>
    </alternativeName>
    <alternativeName>
        <fullName evidence="9">Pantetheine-phosphate adenylyltransferase</fullName>
        <shortName evidence="9">PPAT</shortName>
    </alternativeName>
</protein>
<feature type="binding site" evidence="9">
    <location>
        <position position="87"/>
    </location>
    <ligand>
        <name>substrate</name>
    </ligand>
</feature>
<feature type="site" description="Transition state stabilizer" evidence="9">
    <location>
        <position position="17"/>
    </location>
</feature>
<name>A0A919Q580_9MICO</name>
<dbReference type="EMBL" id="BONR01000004">
    <property type="protein sequence ID" value="GIG55116.1"/>
    <property type="molecule type" value="Genomic_DNA"/>
</dbReference>
<evidence type="ECO:0000256" key="9">
    <source>
        <dbReference type="HAMAP-Rule" id="MF_00151"/>
    </source>
</evidence>
<keyword evidence="7 9" id="KW-0173">Coenzyme A biosynthesis</keyword>
<feature type="binding site" evidence="9">
    <location>
        <position position="9"/>
    </location>
    <ligand>
        <name>substrate</name>
    </ligand>
</feature>
<evidence type="ECO:0000256" key="4">
    <source>
        <dbReference type="ARBA" id="ARBA00022741"/>
    </source>
</evidence>
<dbReference type="InterPro" id="IPR014729">
    <property type="entry name" value="Rossmann-like_a/b/a_fold"/>
</dbReference>
<dbReference type="Pfam" id="PF01467">
    <property type="entry name" value="CTP_transf_like"/>
    <property type="match status" value="1"/>
</dbReference>
<evidence type="ECO:0000313" key="11">
    <source>
        <dbReference type="EMBL" id="GIG55116.1"/>
    </source>
</evidence>
<keyword evidence="4 9" id="KW-0547">Nucleotide-binding</keyword>
<dbReference type="GO" id="GO:0015937">
    <property type="term" value="P:coenzyme A biosynthetic process"/>
    <property type="evidence" value="ECO:0007669"/>
    <property type="project" value="UniProtKB-UniRule"/>
</dbReference>
<dbReference type="RefSeq" id="WP_203656297.1">
    <property type="nucleotide sequence ID" value="NZ_BONR01000004.1"/>
</dbReference>
<dbReference type="NCBIfam" id="TIGR00125">
    <property type="entry name" value="cyt_tran_rel"/>
    <property type="match status" value="1"/>
</dbReference>
<keyword evidence="1 9" id="KW-0963">Cytoplasm</keyword>
<dbReference type="Gene3D" id="3.40.50.620">
    <property type="entry name" value="HUPs"/>
    <property type="match status" value="1"/>
</dbReference>
<feature type="binding site" evidence="9">
    <location>
        <begin position="9"/>
        <end position="10"/>
    </location>
    <ligand>
        <name>ATP</name>
        <dbReference type="ChEBI" id="CHEBI:30616"/>
    </ligand>
</feature>
<comment type="function">
    <text evidence="9">Reversibly transfers an adenylyl group from ATP to 4'-phosphopantetheine, yielding dephospho-CoA (dPCoA) and pyrophosphate.</text>
</comment>
<comment type="similarity">
    <text evidence="9">Belongs to the bacterial CoaD family.</text>
</comment>
<dbReference type="NCBIfam" id="TIGR01510">
    <property type="entry name" value="coaD_prev_kdtB"/>
    <property type="match status" value="1"/>
</dbReference>
<comment type="pathway">
    <text evidence="9">Cofactor biosynthesis; coenzyme A biosynthesis; CoA from (R)-pantothenate: step 4/5.</text>
</comment>
<dbReference type="GO" id="GO:0005524">
    <property type="term" value="F:ATP binding"/>
    <property type="evidence" value="ECO:0007669"/>
    <property type="project" value="UniProtKB-KW"/>
</dbReference>
<comment type="cofactor">
    <cofactor evidence="9">
        <name>Mg(2+)</name>
        <dbReference type="ChEBI" id="CHEBI:18420"/>
    </cofactor>
</comment>
<feature type="binding site" evidence="9">
    <location>
        <position position="17"/>
    </location>
    <ligand>
        <name>ATP</name>
        <dbReference type="ChEBI" id="CHEBI:30616"/>
    </ligand>
</feature>
<feature type="binding site" evidence="9">
    <location>
        <position position="73"/>
    </location>
    <ligand>
        <name>substrate</name>
    </ligand>
</feature>
<dbReference type="PRINTS" id="PR01020">
    <property type="entry name" value="LPSBIOSNTHSS"/>
</dbReference>
<keyword evidence="3 9" id="KW-0548">Nucleotidyltransferase</keyword>
<feature type="binding site" evidence="9">
    <location>
        <begin position="122"/>
        <end position="128"/>
    </location>
    <ligand>
        <name>ATP</name>
        <dbReference type="ChEBI" id="CHEBI:30616"/>
    </ligand>
</feature>
<comment type="subcellular location">
    <subcellularLocation>
        <location evidence="9">Cytoplasm</location>
    </subcellularLocation>
</comment>
<dbReference type="InterPro" id="IPR004821">
    <property type="entry name" value="Cyt_trans-like"/>
</dbReference>
<proteinExistence type="inferred from homology"/>
<evidence type="ECO:0000256" key="7">
    <source>
        <dbReference type="ARBA" id="ARBA00022993"/>
    </source>
</evidence>
<dbReference type="EC" id="2.7.7.3" evidence="9"/>
<evidence type="ECO:0000259" key="10">
    <source>
        <dbReference type="Pfam" id="PF01467"/>
    </source>
</evidence>
<keyword evidence="5 9" id="KW-0067">ATP-binding</keyword>
<dbReference type="PANTHER" id="PTHR21342">
    <property type="entry name" value="PHOSPHOPANTETHEINE ADENYLYLTRANSFERASE"/>
    <property type="match status" value="1"/>
</dbReference>